<name>A0A2T0TPZ9_9ACTN</name>
<gene>
    <name evidence="1" type="ORF">LY71_11293</name>
</gene>
<reference evidence="1 2" key="1">
    <citation type="submission" date="2018-03" db="EMBL/GenBank/DDBJ databases">
        <title>Genomic Encyclopedia of Archaeal and Bacterial Type Strains, Phase II (KMG-II): from individual species to whole genera.</title>
        <authorList>
            <person name="Goeker M."/>
        </authorList>
    </citation>
    <scope>NUCLEOTIDE SEQUENCE [LARGE SCALE GENOMIC DNA]</scope>
    <source>
        <strain evidence="1 2">DSM 45416</strain>
    </source>
</reference>
<evidence type="ECO:0008006" key="3">
    <source>
        <dbReference type="Google" id="ProtNLM"/>
    </source>
</evidence>
<evidence type="ECO:0000313" key="1">
    <source>
        <dbReference type="EMBL" id="PRY47736.1"/>
    </source>
</evidence>
<keyword evidence="2" id="KW-1185">Reference proteome</keyword>
<sequence length="159" mass="16353">MPTTSRTPSRLRRARPWIGLAFVVQGAVAVAGLVWSLLADEGDDGSTVVRRVRVMGGAQLRPRNPALSRVGLDVVMAGGDVDLTGLAPVPGGVDVTVRAVMGGAAVRVPPGWRVWSGARALAGGVGLVPGVQRTDDPRGADLRLHGWAVMGGIGVETPP</sequence>
<proteinExistence type="predicted"/>
<accession>A0A2T0TPZ9</accession>
<dbReference type="RefSeq" id="WP_106279323.1">
    <property type="nucleotide sequence ID" value="NZ_PVTG01000012.1"/>
</dbReference>
<dbReference type="AlphaFoldDB" id="A0A2T0TPZ9"/>
<dbReference type="OrthoDB" id="5184739at2"/>
<dbReference type="Proteomes" id="UP000239210">
    <property type="component" value="Unassembled WGS sequence"/>
</dbReference>
<comment type="caution">
    <text evidence="1">The sequence shown here is derived from an EMBL/GenBank/DDBJ whole genome shotgun (WGS) entry which is preliminary data.</text>
</comment>
<organism evidence="1 2">
    <name type="scientific">Geodermatophilus tzadiensis</name>
    <dbReference type="NCBI Taxonomy" id="1137988"/>
    <lineage>
        <taxon>Bacteria</taxon>
        <taxon>Bacillati</taxon>
        <taxon>Actinomycetota</taxon>
        <taxon>Actinomycetes</taxon>
        <taxon>Geodermatophilales</taxon>
        <taxon>Geodermatophilaceae</taxon>
        <taxon>Geodermatophilus</taxon>
    </lineage>
</organism>
<evidence type="ECO:0000313" key="2">
    <source>
        <dbReference type="Proteomes" id="UP000239210"/>
    </source>
</evidence>
<dbReference type="EMBL" id="PVTG01000012">
    <property type="protein sequence ID" value="PRY47736.1"/>
    <property type="molecule type" value="Genomic_DNA"/>
</dbReference>
<protein>
    <recommendedName>
        <fullName evidence="3">Cell wall-active antibiotic response 4TMS protein YvqF</fullName>
    </recommendedName>
</protein>